<protein>
    <submittedName>
        <fullName evidence="1">Uncharacterized protein</fullName>
    </submittedName>
</protein>
<dbReference type="AlphaFoldDB" id="A0A0F9U764"/>
<accession>A0A0F9U764</accession>
<reference evidence="1" key="1">
    <citation type="journal article" date="2015" name="Nature">
        <title>Complex archaea that bridge the gap between prokaryotes and eukaryotes.</title>
        <authorList>
            <person name="Spang A."/>
            <person name="Saw J.H."/>
            <person name="Jorgensen S.L."/>
            <person name="Zaremba-Niedzwiedzka K."/>
            <person name="Martijn J."/>
            <person name="Lind A.E."/>
            <person name="van Eijk R."/>
            <person name="Schleper C."/>
            <person name="Guy L."/>
            <person name="Ettema T.J."/>
        </authorList>
    </citation>
    <scope>NUCLEOTIDE SEQUENCE</scope>
</reference>
<organism evidence="1">
    <name type="scientific">marine sediment metagenome</name>
    <dbReference type="NCBI Taxonomy" id="412755"/>
    <lineage>
        <taxon>unclassified sequences</taxon>
        <taxon>metagenomes</taxon>
        <taxon>ecological metagenomes</taxon>
    </lineage>
</organism>
<evidence type="ECO:0000313" key="1">
    <source>
        <dbReference type="EMBL" id="KKN87444.1"/>
    </source>
</evidence>
<sequence length="81" mass="9323">MNDCIDRRTGDAETFLCDDANQAYRRARDADGWRRAYEAAVVVVRYLNRDQRRIKRGREWAEQAMDCLKNAAAAAGRKSDV</sequence>
<name>A0A0F9U764_9ZZZZ</name>
<gene>
    <name evidence="1" type="ORF">LCGC14_0258990</name>
</gene>
<dbReference type="EMBL" id="LAZR01000138">
    <property type="protein sequence ID" value="KKN87444.1"/>
    <property type="molecule type" value="Genomic_DNA"/>
</dbReference>
<proteinExistence type="predicted"/>
<comment type="caution">
    <text evidence="1">The sequence shown here is derived from an EMBL/GenBank/DDBJ whole genome shotgun (WGS) entry which is preliminary data.</text>
</comment>